<keyword evidence="4" id="KW-1185">Reference proteome</keyword>
<sequence>MTRARGPEAAIPVSTRTREPEYDDVQVPWRKSSWSDDGAGCVTVAYLGTSCAVKDSRTAGPYFVVSIDSWRAFVAGVKRGEIVPEVVTGPDGAPSPRPIHSDRA</sequence>
<dbReference type="InterPro" id="IPR007278">
    <property type="entry name" value="DUF397"/>
</dbReference>
<organism evidence="3 4">
    <name type="scientific">Nonomuraea corallina</name>
    <dbReference type="NCBI Taxonomy" id="2989783"/>
    <lineage>
        <taxon>Bacteria</taxon>
        <taxon>Bacillati</taxon>
        <taxon>Actinomycetota</taxon>
        <taxon>Actinomycetes</taxon>
        <taxon>Streptosporangiales</taxon>
        <taxon>Streptosporangiaceae</taxon>
        <taxon>Nonomuraea</taxon>
    </lineage>
</organism>
<dbReference type="Proteomes" id="UP001144036">
    <property type="component" value="Unassembled WGS sequence"/>
</dbReference>
<feature type="domain" description="DUF397" evidence="2">
    <location>
        <begin position="28"/>
        <end position="78"/>
    </location>
</feature>
<protein>
    <submittedName>
        <fullName evidence="3">DUF397 domain-containing protein</fullName>
    </submittedName>
</protein>
<dbReference type="RefSeq" id="WP_270156975.1">
    <property type="nucleotide sequence ID" value="NZ_JAPNNL010000093.1"/>
</dbReference>
<feature type="region of interest" description="Disordered" evidence="1">
    <location>
        <begin position="1"/>
        <end position="24"/>
    </location>
</feature>
<evidence type="ECO:0000256" key="1">
    <source>
        <dbReference type="SAM" id="MobiDB-lite"/>
    </source>
</evidence>
<evidence type="ECO:0000313" key="3">
    <source>
        <dbReference type="EMBL" id="MDA0636114.1"/>
    </source>
</evidence>
<evidence type="ECO:0000259" key="2">
    <source>
        <dbReference type="Pfam" id="PF04149"/>
    </source>
</evidence>
<comment type="caution">
    <text evidence="3">The sequence shown here is derived from an EMBL/GenBank/DDBJ whole genome shotgun (WGS) entry which is preliminary data.</text>
</comment>
<gene>
    <name evidence="3" type="ORF">OUY22_22055</name>
</gene>
<feature type="region of interest" description="Disordered" evidence="1">
    <location>
        <begin position="85"/>
        <end position="104"/>
    </location>
</feature>
<dbReference type="Pfam" id="PF04149">
    <property type="entry name" value="DUF397"/>
    <property type="match status" value="1"/>
</dbReference>
<reference evidence="3" key="1">
    <citation type="submission" date="2022-11" db="EMBL/GenBank/DDBJ databases">
        <title>Nonomuraea corallina sp. nov., a new species of the genus Nonomuraea isolated from sea side sediment in Thai sea.</title>
        <authorList>
            <person name="Ngamcharungchit C."/>
            <person name="Matsumoto A."/>
            <person name="Suriyachadkun C."/>
            <person name="Panbangred W."/>
            <person name="Inahashi Y."/>
            <person name="Intra B."/>
        </authorList>
    </citation>
    <scope>NUCLEOTIDE SEQUENCE</scope>
    <source>
        <strain evidence="3">MCN248</strain>
    </source>
</reference>
<dbReference type="EMBL" id="JAPNNL010000093">
    <property type="protein sequence ID" value="MDA0636114.1"/>
    <property type="molecule type" value="Genomic_DNA"/>
</dbReference>
<accession>A0ABT4SFX8</accession>
<name>A0ABT4SFX8_9ACTN</name>
<evidence type="ECO:0000313" key="4">
    <source>
        <dbReference type="Proteomes" id="UP001144036"/>
    </source>
</evidence>
<proteinExistence type="predicted"/>